<name>A0ABP6GUN9_9MICO</name>
<dbReference type="InterPro" id="IPR050765">
    <property type="entry name" value="Riboflavin_Biosynth_HTPR"/>
</dbReference>
<gene>
    <name evidence="6" type="ORF">GCM10009867_05460</name>
</gene>
<reference evidence="7" key="1">
    <citation type="journal article" date="2019" name="Int. J. Syst. Evol. Microbiol.">
        <title>The Global Catalogue of Microorganisms (GCM) 10K type strain sequencing project: providing services to taxonomists for standard genome sequencing and annotation.</title>
        <authorList>
            <consortium name="The Broad Institute Genomics Platform"/>
            <consortium name="The Broad Institute Genome Sequencing Center for Infectious Disease"/>
            <person name="Wu L."/>
            <person name="Ma J."/>
        </authorList>
    </citation>
    <scope>NUCLEOTIDE SEQUENCE [LARGE SCALE GENOMIC DNA]</scope>
    <source>
        <strain evidence="7">JCM 16378</strain>
    </source>
</reference>
<dbReference type="Gene3D" id="3.40.430.10">
    <property type="entry name" value="Dihydrofolate Reductase, subunit A"/>
    <property type="match status" value="1"/>
</dbReference>
<dbReference type="EMBL" id="BAAARN010000001">
    <property type="protein sequence ID" value="GAA2731562.1"/>
    <property type="molecule type" value="Genomic_DNA"/>
</dbReference>
<evidence type="ECO:0000256" key="2">
    <source>
        <dbReference type="ARBA" id="ARBA00022857"/>
    </source>
</evidence>
<comment type="pathway">
    <text evidence="1">Cofactor biosynthesis; riboflavin biosynthesis.</text>
</comment>
<dbReference type="Pfam" id="PF01872">
    <property type="entry name" value="RibD_C"/>
    <property type="match status" value="1"/>
</dbReference>
<keyword evidence="7" id="KW-1185">Reference proteome</keyword>
<dbReference type="Proteomes" id="UP001501326">
    <property type="component" value="Unassembled WGS sequence"/>
</dbReference>
<evidence type="ECO:0000313" key="7">
    <source>
        <dbReference type="Proteomes" id="UP001501326"/>
    </source>
</evidence>
<keyword evidence="3" id="KW-0560">Oxidoreductase</keyword>
<organism evidence="6 7">
    <name type="scientific">Pedococcus aerophilus</name>
    <dbReference type="NCBI Taxonomy" id="436356"/>
    <lineage>
        <taxon>Bacteria</taxon>
        <taxon>Bacillati</taxon>
        <taxon>Actinomycetota</taxon>
        <taxon>Actinomycetes</taxon>
        <taxon>Micrococcales</taxon>
        <taxon>Intrasporangiaceae</taxon>
        <taxon>Pedococcus</taxon>
    </lineage>
</organism>
<dbReference type="RefSeq" id="WP_344189985.1">
    <property type="nucleotide sequence ID" value="NZ_BAAARN010000001.1"/>
</dbReference>
<evidence type="ECO:0000256" key="3">
    <source>
        <dbReference type="ARBA" id="ARBA00023002"/>
    </source>
</evidence>
<evidence type="ECO:0000313" key="6">
    <source>
        <dbReference type="EMBL" id="GAA2731562.1"/>
    </source>
</evidence>
<comment type="caution">
    <text evidence="6">The sequence shown here is derived from an EMBL/GenBank/DDBJ whole genome shotgun (WGS) entry which is preliminary data.</text>
</comment>
<dbReference type="PANTHER" id="PTHR38011:SF7">
    <property type="entry name" value="2,5-DIAMINO-6-RIBOSYLAMINO-4(3H)-PYRIMIDINONE 5'-PHOSPHATE REDUCTASE"/>
    <property type="match status" value="1"/>
</dbReference>
<evidence type="ECO:0000256" key="4">
    <source>
        <dbReference type="SAM" id="MobiDB-lite"/>
    </source>
</evidence>
<evidence type="ECO:0000259" key="5">
    <source>
        <dbReference type="Pfam" id="PF01872"/>
    </source>
</evidence>
<accession>A0ABP6GUN9</accession>
<keyword evidence="2" id="KW-0521">NADP</keyword>
<dbReference type="SUPFAM" id="SSF53597">
    <property type="entry name" value="Dihydrofolate reductase-like"/>
    <property type="match status" value="1"/>
</dbReference>
<dbReference type="InterPro" id="IPR002734">
    <property type="entry name" value="RibDG_C"/>
</dbReference>
<sequence>MRLLLNETGLPSSSSSSSSSSADAGSSDLDEAALREVYAVPADRAWLRVNFVASLDGAVTGADGRSGSINTPADFRVFSVLRQLADVVVVGAGTVRAEGYPALQDEDPDAPVLAVVSNRGELPPTVAAMTSPQGAALMITCEHAAAEKVEAAKGVLGESNVIVTGGERVDLVAARQALEEKGFRSILSEGGPSLFATMLEAGVVDEVDLTWAPTLVGGDHGRIAGGPDLDVALTPMLLLEEDGTVLGRWRVGR</sequence>
<dbReference type="InterPro" id="IPR024072">
    <property type="entry name" value="DHFR-like_dom_sf"/>
</dbReference>
<evidence type="ECO:0000256" key="1">
    <source>
        <dbReference type="ARBA" id="ARBA00005104"/>
    </source>
</evidence>
<feature type="domain" description="Bacterial bifunctional deaminase-reductase C-terminal" evidence="5">
    <location>
        <begin position="46"/>
        <end position="230"/>
    </location>
</feature>
<dbReference type="PANTHER" id="PTHR38011">
    <property type="entry name" value="DIHYDROFOLATE REDUCTASE FAMILY PROTEIN (AFU_ORTHOLOGUE AFUA_8G06820)"/>
    <property type="match status" value="1"/>
</dbReference>
<feature type="compositionally biased region" description="Low complexity" evidence="4">
    <location>
        <begin position="12"/>
        <end position="26"/>
    </location>
</feature>
<feature type="region of interest" description="Disordered" evidence="4">
    <location>
        <begin position="1"/>
        <end position="26"/>
    </location>
</feature>
<proteinExistence type="predicted"/>
<protein>
    <submittedName>
        <fullName evidence="6">Pyrimidine reductase family protein</fullName>
    </submittedName>
</protein>